<dbReference type="Proteomes" id="UP000597989">
    <property type="component" value="Unassembled WGS sequence"/>
</dbReference>
<evidence type="ECO:0000313" key="1">
    <source>
        <dbReference type="EMBL" id="GGJ01535.1"/>
    </source>
</evidence>
<dbReference type="AlphaFoldDB" id="A0A917K758"/>
<dbReference type="EMBL" id="BMMT01000018">
    <property type="protein sequence ID" value="GGJ01535.1"/>
    <property type="molecule type" value="Genomic_DNA"/>
</dbReference>
<name>A0A917K758_9PSEU</name>
<organism evidence="1 2">
    <name type="scientific">Saccharopolyspora thermophila</name>
    <dbReference type="NCBI Taxonomy" id="89367"/>
    <lineage>
        <taxon>Bacteria</taxon>
        <taxon>Bacillati</taxon>
        <taxon>Actinomycetota</taxon>
        <taxon>Actinomycetes</taxon>
        <taxon>Pseudonocardiales</taxon>
        <taxon>Pseudonocardiaceae</taxon>
        <taxon>Saccharopolyspora</taxon>
    </lineage>
</organism>
<proteinExistence type="predicted"/>
<evidence type="ECO:0000313" key="2">
    <source>
        <dbReference type="Proteomes" id="UP000597989"/>
    </source>
</evidence>
<reference evidence="1 2" key="1">
    <citation type="journal article" date="2014" name="Int. J. Syst. Evol. Microbiol.">
        <title>Complete genome sequence of Corynebacterium casei LMG S-19264T (=DSM 44701T), isolated from a smear-ripened cheese.</title>
        <authorList>
            <consortium name="US DOE Joint Genome Institute (JGI-PGF)"/>
            <person name="Walter F."/>
            <person name="Albersmeier A."/>
            <person name="Kalinowski J."/>
            <person name="Ruckert C."/>
        </authorList>
    </citation>
    <scope>NUCLEOTIDE SEQUENCE [LARGE SCALE GENOMIC DNA]</scope>
    <source>
        <strain evidence="1 2">CGMCC 4.7206</strain>
    </source>
</reference>
<gene>
    <name evidence="1" type="ORF">GCM10011581_43410</name>
</gene>
<sequence length="93" mass="10301">MCTYTALVRALGGWPALFADEDVALMLAVEAVAPGLMLAEPGLHYRKWPGATTANVQDYRPEQGHARNEVILSRVDALQEIGWRWNPARAEII</sequence>
<protein>
    <submittedName>
        <fullName evidence="1">Uncharacterized protein</fullName>
    </submittedName>
</protein>
<accession>A0A917K758</accession>
<comment type="caution">
    <text evidence="1">The sequence shown here is derived from an EMBL/GenBank/DDBJ whole genome shotgun (WGS) entry which is preliminary data.</text>
</comment>